<dbReference type="EMBL" id="JABTTQ020000009">
    <property type="protein sequence ID" value="KAK6149638.1"/>
    <property type="molecule type" value="Genomic_DNA"/>
</dbReference>
<feature type="region of interest" description="Disordered" evidence="8">
    <location>
        <begin position="32"/>
        <end position="80"/>
    </location>
</feature>
<keyword evidence="10" id="KW-1185">Reference proteome</keyword>
<evidence type="ECO:0000256" key="2">
    <source>
        <dbReference type="ARBA" id="ARBA00008825"/>
    </source>
</evidence>
<proteinExistence type="inferred from homology"/>
<evidence type="ECO:0000256" key="7">
    <source>
        <dbReference type="SAM" id="Coils"/>
    </source>
</evidence>
<evidence type="ECO:0008006" key="11">
    <source>
        <dbReference type="Google" id="ProtNLM"/>
    </source>
</evidence>
<keyword evidence="4" id="KW-0493">Microtubule</keyword>
<comment type="caution">
    <text evidence="9">The sequence shown here is derived from an EMBL/GenBank/DDBJ whole genome shotgun (WGS) entry which is preliminary data.</text>
</comment>
<dbReference type="PANTHER" id="PTHR31246">
    <property type="entry name" value="MICROTUBULE-ASSOCIATED PROTEIN 70-2"/>
    <property type="match status" value="1"/>
</dbReference>
<feature type="compositionally biased region" description="Basic and acidic residues" evidence="8">
    <location>
        <begin position="68"/>
        <end position="77"/>
    </location>
</feature>
<organism evidence="9 10">
    <name type="scientific">Rehmannia glutinosa</name>
    <name type="common">Chinese foxglove</name>
    <dbReference type="NCBI Taxonomy" id="99300"/>
    <lineage>
        <taxon>Eukaryota</taxon>
        <taxon>Viridiplantae</taxon>
        <taxon>Streptophyta</taxon>
        <taxon>Embryophyta</taxon>
        <taxon>Tracheophyta</taxon>
        <taxon>Spermatophyta</taxon>
        <taxon>Magnoliopsida</taxon>
        <taxon>eudicotyledons</taxon>
        <taxon>Gunneridae</taxon>
        <taxon>Pentapetalae</taxon>
        <taxon>asterids</taxon>
        <taxon>lamiids</taxon>
        <taxon>Lamiales</taxon>
        <taxon>Orobanchaceae</taxon>
        <taxon>Rehmannieae</taxon>
        <taxon>Rehmannia</taxon>
    </lineage>
</organism>
<name>A0ABR0WQ21_REHGL</name>
<evidence type="ECO:0000256" key="4">
    <source>
        <dbReference type="ARBA" id="ARBA00022701"/>
    </source>
</evidence>
<dbReference type="PANTHER" id="PTHR31246:SF5">
    <property type="entry name" value="MICROTUBULE-ASSOCIATED PROTEIN 70-5"/>
    <property type="match status" value="1"/>
</dbReference>
<feature type="compositionally biased region" description="Polar residues" evidence="8">
    <location>
        <begin position="411"/>
        <end position="426"/>
    </location>
</feature>
<dbReference type="Proteomes" id="UP001318860">
    <property type="component" value="Unassembled WGS sequence"/>
</dbReference>
<evidence type="ECO:0000256" key="5">
    <source>
        <dbReference type="ARBA" id="ARBA00023054"/>
    </source>
</evidence>
<evidence type="ECO:0000256" key="8">
    <source>
        <dbReference type="SAM" id="MobiDB-lite"/>
    </source>
</evidence>
<feature type="coiled-coil region" evidence="7">
    <location>
        <begin position="97"/>
        <end position="138"/>
    </location>
</feature>
<evidence type="ECO:0000313" key="9">
    <source>
        <dbReference type="EMBL" id="KAK6149638.1"/>
    </source>
</evidence>
<evidence type="ECO:0000313" key="10">
    <source>
        <dbReference type="Proteomes" id="UP001318860"/>
    </source>
</evidence>
<keyword evidence="5 7" id="KW-0175">Coiled coil</keyword>
<feature type="compositionally biased region" description="Low complexity" evidence="8">
    <location>
        <begin position="35"/>
        <end position="67"/>
    </location>
</feature>
<reference evidence="9 10" key="1">
    <citation type="journal article" date="2021" name="Comput. Struct. Biotechnol. J.">
        <title>De novo genome assembly of the potent medicinal plant Rehmannia glutinosa using nanopore technology.</title>
        <authorList>
            <person name="Ma L."/>
            <person name="Dong C."/>
            <person name="Song C."/>
            <person name="Wang X."/>
            <person name="Zheng X."/>
            <person name="Niu Y."/>
            <person name="Chen S."/>
            <person name="Feng W."/>
        </authorList>
    </citation>
    <scope>NUCLEOTIDE SEQUENCE [LARGE SCALE GENOMIC DNA]</scope>
    <source>
        <strain evidence="9">DH-2019</strain>
    </source>
</reference>
<comment type="subcellular location">
    <subcellularLocation>
        <location evidence="1">Cytoplasm</location>
        <location evidence="1">Cytoskeleton</location>
    </subcellularLocation>
</comment>
<evidence type="ECO:0000256" key="3">
    <source>
        <dbReference type="ARBA" id="ARBA00022490"/>
    </source>
</evidence>
<sequence length="610" mass="69304">MPGIEEICGDDIFLVSHPDPVVLELNRLQNQLKAESSTLSSPSAESSSPSSPHSPALSPITDISSPSDPDKKERELGKAQSEIRALRATEVLKDKAVEELGSEVKRLEEKLRSTENHLEQKNLDIKKLTDEKKEALTAQYAAEATLRRVYANQKDDDSVPIELVIAPLEAELKMHKNEVAALQEDKRALERLTKSKEAALLEAERILRSALERALIVEEVQNQNFELRRQIEICQEEHKILDKTNRQKVLEVEKLSQTIKELEEAILAGGAAANTIRDYKRQISELNEEKRTLERELARVKVSANRIATVVANEWKDDKDKVMPVKQWLEERRILQAEMQKLKDKLAISERAAKAEAQVKEKLKLRLKTLEEGLKHVPTFSLNTNGSPKNEKSSHFFGILSSNTRMKKRSTSQPRASTISKTSMQMTDEKQTSCATVEMKPINSLKKKNPSGESLLKKSLWASRNKVIDNSEKENAEMNKNAIADDEVCNSDEVREMGNIKGSNKEMKGFEMADIDCEDMVSGFLYDRLQKEVINLRKSCDMKESTLNSKDEEIKVLMKKIETLSRAIEVESKKMKREAAIREKDSMLTKVEEKMRNTNSNKRLAIRINY</sequence>
<keyword evidence="3" id="KW-0963">Cytoplasm</keyword>
<feature type="coiled-coil region" evidence="7">
    <location>
        <begin position="165"/>
        <end position="352"/>
    </location>
</feature>
<comment type="similarity">
    <text evidence="2">Belongs to the MAP70 family.</text>
</comment>
<accession>A0ABR0WQ21</accession>
<dbReference type="Pfam" id="PF07058">
    <property type="entry name" value="MAP70"/>
    <property type="match status" value="1"/>
</dbReference>
<protein>
    <recommendedName>
        <fullName evidence="11">Microtubule-associated protein 70-5</fullName>
    </recommendedName>
</protein>
<gene>
    <name evidence="9" type="ORF">DH2020_017163</name>
</gene>
<evidence type="ECO:0000256" key="1">
    <source>
        <dbReference type="ARBA" id="ARBA00004245"/>
    </source>
</evidence>
<evidence type="ECO:0000256" key="6">
    <source>
        <dbReference type="ARBA" id="ARBA00023212"/>
    </source>
</evidence>
<dbReference type="InterPro" id="IPR009768">
    <property type="entry name" value="MAP70"/>
</dbReference>
<keyword evidence="6" id="KW-0206">Cytoskeleton</keyword>
<feature type="region of interest" description="Disordered" evidence="8">
    <location>
        <begin position="405"/>
        <end position="429"/>
    </location>
</feature>